<evidence type="ECO:0000256" key="2">
    <source>
        <dbReference type="ARBA" id="ARBA00022801"/>
    </source>
</evidence>
<dbReference type="Gene3D" id="3.20.20.140">
    <property type="entry name" value="Metal-dependent hydrolases"/>
    <property type="match status" value="1"/>
</dbReference>
<comment type="caution">
    <text evidence="4">The sequence shown here is derived from an EMBL/GenBank/DDBJ whole genome shotgun (WGS) entry which is preliminary data.</text>
</comment>
<dbReference type="InterPro" id="IPR032466">
    <property type="entry name" value="Metal_Hydrolase"/>
</dbReference>
<dbReference type="SUPFAM" id="SSF51556">
    <property type="entry name" value="Metallo-dependent hydrolases"/>
    <property type="match status" value="1"/>
</dbReference>
<dbReference type="RefSeq" id="WP_005279770.1">
    <property type="nucleotide sequence ID" value="NZ_CP046605.1"/>
</dbReference>
<evidence type="ECO:0000313" key="4">
    <source>
        <dbReference type="EMBL" id="MDK4246484.1"/>
    </source>
</evidence>
<evidence type="ECO:0000256" key="1">
    <source>
        <dbReference type="ARBA" id="ARBA00010716"/>
    </source>
</evidence>
<accession>A0ABT7FLQ5</accession>
<comment type="similarity">
    <text evidence="1">Belongs to the metallo-dependent hydrolases superfamily. NagA family.</text>
</comment>
<dbReference type="PANTHER" id="PTHR11113">
    <property type="entry name" value="N-ACETYLGLUCOSAMINE-6-PHOSPHATE DEACETYLASE"/>
    <property type="match status" value="1"/>
</dbReference>
<name>A0ABT7FLQ5_9CORY</name>
<dbReference type="EMBL" id="JASNUO010000001">
    <property type="protein sequence ID" value="MDK4246484.1"/>
    <property type="molecule type" value="Genomic_DNA"/>
</dbReference>
<protein>
    <submittedName>
        <fullName evidence="4">N-acetylglucosamine-6-phosphate deacetylase</fullName>
    </submittedName>
</protein>
<dbReference type="Proteomes" id="UP001239414">
    <property type="component" value="Unassembled WGS sequence"/>
</dbReference>
<keyword evidence="5" id="KW-1185">Reference proteome</keyword>
<organism evidence="4 5">
    <name type="scientific">Corynebacterium accolens</name>
    <dbReference type="NCBI Taxonomy" id="38284"/>
    <lineage>
        <taxon>Bacteria</taxon>
        <taxon>Bacillati</taxon>
        <taxon>Actinomycetota</taxon>
        <taxon>Actinomycetes</taxon>
        <taxon>Mycobacteriales</taxon>
        <taxon>Corynebacteriaceae</taxon>
        <taxon>Corynebacterium</taxon>
    </lineage>
</organism>
<evidence type="ECO:0000313" key="5">
    <source>
        <dbReference type="Proteomes" id="UP001239414"/>
    </source>
</evidence>
<dbReference type="GeneID" id="81676206"/>
<reference evidence="4 5" key="1">
    <citation type="submission" date="2023-05" db="EMBL/GenBank/DDBJ databases">
        <title>Metabolic capabilities are highly conserved among human nasal-associated Corynebacterium species in pangenomic analyses.</title>
        <authorList>
            <person name="Tran T.H."/>
            <person name="Roberts A.Q."/>
            <person name="Escapa I.F."/>
            <person name="Gao W."/>
            <person name="Conlan S."/>
            <person name="Kong H."/>
            <person name="Segre J.A."/>
            <person name="Kelly M.S."/>
            <person name="Lemon K.P."/>
        </authorList>
    </citation>
    <scope>NUCLEOTIDE SEQUENCE [LARGE SCALE GENOMIC DNA]</scope>
    <source>
        <strain evidence="4 5">KPL3802</strain>
    </source>
</reference>
<gene>
    <name evidence="4" type="ORF">QPX34_00380</name>
</gene>
<sequence>MTFSGPRILTGRFITESVTCDHAQIRLDSHGVIESIEPVSEAAPITTAPATPASITTAGAPREGTVTTLAASDRITWVPGFVDLHNHGGNGGAFPTGELQQCRAAAAYHRAAGTTTLLASTVSATRDDLLAQLDILTTLCQERTIDGIHLEGPFVNACRCGAQNPAAIIDGDPKLFAELLDAGAGHIVSMTFAPETPHARELVSMCARHHVIASLGHTDASAHLTRSILDHAREVGATVTATHLFNAMPPLHHRRPGAAAALVTAASAGEVFVELVADGTHLDHHMVDMVWAAAPNNAMAITDAMEAAGLEDGEYILGALDVQVRGGVARLATQDGSAGAIAGGTSTLLDQFHAFRARHGVHDAVRFTSANARAVLEAAGQSHAGATTAEHGGVAEHNSVGPGSLLHCPAPEVGQPARLVGLNPDGTIAEVIRA</sequence>
<evidence type="ECO:0000256" key="3">
    <source>
        <dbReference type="SAM" id="MobiDB-lite"/>
    </source>
</evidence>
<keyword evidence="2" id="KW-0378">Hydrolase</keyword>
<dbReference type="PANTHER" id="PTHR11113:SF14">
    <property type="entry name" value="N-ACETYLGLUCOSAMINE-6-PHOSPHATE DEACETYLASE"/>
    <property type="match status" value="1"/>
</dbReference>
<proteinExistence type="inferred from homology"/>
<feature type="region of interest" description="Disordered" evidence="3">
    <location>
        <begin position="382"/>
        <end position="403"/>
    </location>
</feature>